<feature type="signal peptide" evidence="1">
    <location>
        <begin position="1"/>
        <end position="24"/>
    </location>
</feature>
<keyword evidence="4" id="KW-1185">Reference proteome</keyword>
<keyword evidence="1" id="KW-0732">Signal</keyword>
<dbReference type="OrthoDB" id="282214at2"/>
<dbReference type="InterPro" id="IPR029058">
    <property type="entry name" value="AB_hydrolase_fold"/>
</dbReference>
<organism evidence="3 4">
    <name type="scientific">Posidoniimonas corsicana</name>
    <dbReference type="NCBI Taxonomy" id="1938618"/>
    <lineage>
        <taxon>Bacteria</taxon>
        <taxon>Pseudomonadati</taxon>
        <taxon>Planctomycetota</taxon>
        <taxon>Planctomycetia</taxon>
        <taxon>Pirellulales</taxon>
        <taxon>Lacipirellulaceae</taxon>
        <taxon>Posidoniimonas</taxon>
    </lineage>
</organism>
<dbReference type="Gene3D" id="3.40.50.1820">
    <property type="entry name" value="alpha/beta hydrolase"/>
    <property type="match status" value="1"/>
</dbReference>
<dbReference type="RefSeq" id="WP_146566418.1">
    <property type="nucleotide sequence ID" value="NZ_SIHJ01000002.1"/>
</dbReference>
<feature type="chain" id="PRO_5022922004" evidence="1">
    <location>
        <begin position="25"/>
        <end position="305"/>
    </location>
</feature>
<feature type="domain" description="Serine aminopeptidase S33" evidence="2">
    <location>
        <begin position="61"/>
        <end position="169"/>
    </location>
</feature>
<dbReference type="InterPro" id="IPR022742">
    <property type="entry name" value="Hydrolase_4"/>
</dbReference>
<evidence type="ECO:0000313" key="4">
    <source>
        <dbReference type="Proteomes" id="UP000316714"/>
    </source>
</evidence>
<accession>A0A5C5V518</accession>
<dbReference type="AlphaFoldDB" id="A0A5C5V518"/>
<dbReference type="SUPFAM" id="SSF53474">
    <property type="entry name" value="alpha/beta-Hydrolases"/>
    <property type="match status" value="1"/>
</dbReference>
<gene>
    <name evidence="3" type="ORF">KOR34_34690</name>
</gene>
<evidence type="ECO:0000259" key="2">
    <source>
        <dbReference type="Pfam" id="PF12146"/>
    </source>
</evidence>
<evidence type="ECO:0000313" key="3">
    <source>
        <dbReference type="EMBL" id="TWT33636.1"/>
    </source>
</evidence>
<comment type="caution">
    <text evidence="3">The sequence shown here is derived from an EMBL/GenBank/DDBJ whole genome shotgun (WGS) entry which is preliminary data.</text>
</comment>
<proteinExistence type="predicted"/>
<protein>
    <submittedName>
        <fullName evidence="3">Alpha/beta hydrolase family protein</fullName>
    </submittedName>
</protein>
<name>A0A5C5V518_9BACT</name>
<dbReference type="Proteomes" id="UP000316714">
    <property type="component" value="Unassembled WGS sequence"/>
</dbReference>
<evidence type="ECO:0000256" key="1">
    <source>
        <dbReference type="SAM" id="SignalP"/>
    </source>
</evidence>
<reference evidence="3 4" key="1">
    <citation type="submission" date="2019-02" db="EMBL/GenBank/DDBJ databases">
        <title>Deep-cultivation of Planctomycetes and their phenomic and genomic characterization uncovers novel biology.</title>
        <authorList>
            <person name="Wiegand S."/>
            <person name="Jogler M."/>
            <person name="Boedeker C."/>
            <person name="Pinto D."/>
            <person name="Vollmers J."/>
            <person name="Rivas-Marin E."/>
            <person name="Kohn T."/>
            <person name="Peeters S.H."/>
            <person name="Heuer A."/>
            <person name="Rast P."/>
            <person name="Oberbeckmann S."/>
            <person name="Bunk B."/>
            <person name="Jeske O."/>
            <person name="Meyerdierks A."/>
            <person name="Storesund J.E."/>
            <person name="Kallscheuer N."/>
            <person name="Luecker S."/>
            <person name="Lage O.M."/>
            <person name="Pohl T."/>
            <person name="Merkel B.J."/>
            <person name="Hornburger P."/>
            <person name="Mueller R.-W."/>
            <person name="Bruemmer F."/>
            <person name="Labrenz M."/>
            <person name="Spormann A.M."/>
            <person name="Op Den Camp H."/>
            <person name="Overmann J."/>
            <person name="Amann R."/>
            <person name="Jetten M.S.M."/>
            <person name="Mascher T."/>
            <person name="Medema M.H."/>
            <person name="Devos D.P."/>
            <person name="Kaster A.-K."/>
            <person name="Ovreas L."/>
            <person name="Rohde M."/>
            <person name="Galperin M.Y."/>
            <person name="Jogler C."/>
        </authorList>
    </citation>
    <scope>NUCLEOTIDE SEQUENCE [LARGE SCALE GENOMIC DNA]</scope>
    <source>
        <strain evidence="3 4">KOR34</strain>
    </source>
</reference>
<keyword evidence="3" id="KW-0378">Hydrolase</keyword>
<sequence precursor="true">MLAARLSLLAALALTLLAAPPADAQRRRAAEVQNDKLTTRDGVDLHYTYYPSNAGKAAVPVVIIHDLKETRQTYSDLAKELWQDGNSPYAVVTVDLRGHGESVNQTYRGRTREISAAKLRGDDYVAMVARDMEAVRKFLVTENDAGRLNLNALSVVGVGLGAAVGMNWTATDWAAPPLATVKQGQDVKSLLMVSPRWKENLPVARAVQQPGLRKDVAVLMMYGSENRRVNADVERIEKQLARDRPTPDTPGEKFPSLMKVGVETELQGAKWLKQAGPKGVSLVTGYLQKHSVDPDHPWSERRRFD</sequence>
<dbReference type="Pfam" id="PF12146">
    <property type="entry name" value="Hydrolase_4"/>
    <property type="match status" value="1"/>
</dbReference>
<dbReference type="EMBL" id="SIHJ01000002">
    <property type="protein sequence ID" value="TWT33636.1"/>
    <property type="molecule type" value="Genomic_DNA"/>
</dbReference>
<dbReference type="GO" id="GO:0016787">
    <property type="term" value="F:hydrolase activity"/>
    <property type="evidence" value="ECO:0007669"/>
    <property type="project" value="UniProtKB-KW"/>
</dbReference>